<reference evidence="1 2" key="1">
    <citation type="journal article" date="2012" name="Stand. Genomic Sci.">
        <title>Complete genome sequence of the facultatively chemolithoautotrophic and methylotrophic alpha Proteobacterium Starkeya novella type strain (ATCC 8093(T)).</title>
        <authorList>
            <person name="Kappler U."/>
            <person name="Davenport K."/>
            <person name="Beatson S."/>
            <person name="Lucas S."/>
            <person name="Lapidus A."/>
            <person name="Copeland A."/>
            <person name="Berry K.W."/>
            <person name="Glavina Del Rio T."/>
            <person name="Hammon N."/>
            <person name="Dalin E."/>
            <person name="Tice H."/>
            <person name="Pitluck S."/>
            <person name="Richardson P."/>
            <person name="Bruce D."/>
            <person name="Goodwin L.A."/>
            <person name="Han C."/>
            <person name="Tapia R."/>
            <person name="Detter J.C."/>
            <person name="Chang Y.J."/>
            <person name="Jeffries C.D."/>
            <person name="Land M."/>
            <person name="Hauser L."/>
            <person name="Kyrpides N.C."/>
            <person name="Goker M."/>
            <person name="Ivanova N."/>
            <person name="Klenk H.P."/>
            <person name="Woyke T."/>
        </authorList>
    </citation>
    <scope>NUCLEOTIDE SEQUENCE [LARGE SCALE GENOMIC DNA]</scope>
    <source>
        <strain evidence="2">ATCC 8093 / DSM 506 / JCM 20403 / CCM 1077 / IAM 12100 / NBRC 12443 / NCIMB 10456</strain>
    </source>
</reference>
<sequence>MAKSATERSREFRERQLQRTKAKLKAAPARPAYLAGSFADFMRGRHLDLYENLDAFGVFINGSSFDEDQQTFQSQVHRDEPLDSLQRATALVEVFTDAASELACAINEYKLAEVQRAIDAAFARAAALPPGNVEALKAEWAEAERLKALQAGLRTPKRHTFPGITTKGE</sequence>
<evidence type="ECO:0000313" key="2">
    <source>
        <dbReference type="Proteomes" id="UP000006633"/>
    </source>
</evidence>
<name>D7A0B2_ANCN5</name>
<evidence type="ECO:0000313" key="1">
    <source>
        <dbReference type="EMBL" id="ADH89373.1"/>
    </source>
</evidence>
<gene>
    <name evidence="1" type="ordered locus">Snov_2075</name>
</gene>
<organism evidence="1 2">
    <name type="scientific">Ancylobacter novellus (strain ATCC 8093 / DSM 506 / JCM 20403 / CCM 1077 / IAM 12100 / NBRC 12443 / NCIMB 10456)</name>
    <name type="common">Starkeya novella</name>
    <dbReference type="NCBI Taxonomy" id="639283"/>
    <lineage>
        <taxon>Bacteria</taxon>
        <taxon>Pseudomonadati</taxon>
        <taxon>Pseudomonadota</taxon>
        <taxon>Alphaproteobacteria</taxon>
        <taxon>Hyphomicrobiales</taxon>
        <taxon>Xanthobacteraceae</taxon>
        <taxon>Ancylobacter</taxon>
    </lineage>
</organism>
<proteinExistence type="predicted"/>
<dbReference type="EMBL" id="CP002026">
    <property type="protein sequence ID" value="ADH89373.1"/>
    <property type="molecule type" value="Genomic_DNA"/>
</dbReference>
<dbReference type="AlphaFoldDB" id="D7A0B2"/>
<keyword evidence="2" id="KW-1185">Reference proteome</keyword>
<protein>
    <submittedName>
        <fullName evidence="1">Uncharacterized protein</fullName>
    </submittedName>
</protein>
<accession>D7A0B2</accession>
<dbReference type="STRING" id="639283.Snov_2075"/>
<dbReference type="KEGG" id="sno:Snov_2075"/>
<dbReference type="Proteomes" id="UP000006633">
    <property type="component" value="Chromosome"/>
</dbReference>
<dbReference type="OrthoDB" id="8450127at2"/>
<dbReference type="HOGENOM" id="CLU_1577564_0_0_5"/>
<dbReference type="RefSeq" id="WP_013166877.1">
    <property type="nucleotide sequence ID" value="NC_014217.1"/>
</dbReference>